<evidence type="ECO:0000313" key="8">
    <source>
        <dbReference type="Proteomes" id="UP001163105"/>
    </source>
</evidence>
<feature type="transmembrane region" description="Helical" evidence="6">
    <location>
        <begin position="303"/>
        <end position="322"/>
    </location>
</feature>
<feature type="transmembrane region" description="Helical" evidence="6">
    <location>
        <begin position="138"/>
        <end position="155"/>
    </location>
</feature>
<evidence type="ECO:0000256" key="4">
    <source>
        <dbReference type="ARBA" id="ARBA00023136"/>
    </source>
</evidence>
<dbReference type="PANTHER" id="PTHR48022">
    <property type="entry name" value="PLASTIDIC GLUCOSE TRANSPORTER 4"/>
    <property type="match status" value="1"/>
</dbReference>
<dbReference type="InterPro" id="IPR050360">
    <property type="entry name" value="MFS_Sugar_Transporters"/>
</dbReference>
<evidence type="ECO:0000313" key="7">
    <source>
        <dbReference type="EMBL" id="KAJ6442354.1"/>
    </source>
</evidence>
<feature type="transmembrane region" description="Helical" evidence="6">
    <location>
        <begin position="167"/>
        <end position="188"/>
    </location>
</feature>
<feature type="transmembrane region" description="Helical" evidence="6">
    <location>
        <begin position="398"/>
        <end position="422"/>
    </location>
</feature>
<feature type="transmembrane region" description="Helical" evidence="6">
    <location>
        <begin position="434"/>
        <end position="452"/>
    </location>
</feature>
<feature type="transmembrane region" description="Helical" evidence="6">
    <location>
        <begin position="360"/>
        <end position="386"/>
    </location>
</feature>
<comment type="subcellular location">
    <subcellularLocation>
        <location evidence="1">Membrane</location>
        <topology evidence="1">Multi-pass membrane protein</topology>
    </subcellularLocation>
</comment>
<dbReference type="Proteomes" id="UP001163105">
    <property type="component" value="Unassembled WGS sequence"/>
</dbReference>
<keyword evidence="3 6" id="KW-1133">Transmembrane helix</keyword>
<evidence type="ECO:0000256" key="5">
    <source>
        <dbReference type="SAM" id="MobiDB-lite"/>
    </source>
</evidence>
<dbReference type="SUPFAM" id="SSF103473">
    <property type="entry name" value="MFS general substrate transporter"/>
    <property type="match status" value="1"/>
</dbReference>
<dbReference type="AlphaFoldDB" id="A0AB34FU01"/>
<gene>
    <name evidence="7" type="ORF">O9K51_05912</name>
</gene>
<dbReference type="EMBL" id="JAQHRD010000004">
    <property type="protein sequence ID" value="KAJ6442354.1"/>
    <property type="molecule type" value="Genomic_DNA"/>
</dbReference>
<name>A0AB34FU01_9HYPO</name>
<evidence type="ECO:0000256" key="1">
    <source>
        <dbReference type="ARBA" id="ARBA00004141"/>
    </source>
</evidence>
<evidence type="ECO:0000256" key="6">
    <source>
        <dbReference type="SAM" id="Phobius"/>
    </source>
</evidence>
<feature type="compositionally biased region" description="Basic and acidic residues" evidence="5">
    <location>
        <begin position="492"/>
        <end position="515"/>
    </location>
</feature>
<evidence type="ECO:0000256" key="3">
    <source>
        <dbReference type="ARBA" id="ARBA00022989"/>
    </source>
</evidence>
<feature type="transmembrane region" description="Helical" evidence="6">
    <location>
        <begin position="108"/>
        <end position="126"/>
    </location>
</feature>
<dbReference type="GO" id="GO:0005351">
    <property type="term" value="F:carbohydrate:proton symporter activity"/>
    <property type="evidence" value="ECO:0007669"/>
    <property type="project" value="TreeGrafter"/>
</dbReference>
<keyword evidence="2 6" id="KW-0812">Transmembrane</keyword>
<evidence type="ECO:0000256" key="2">
    <source>
        <dbReference type="ARBA" id="ARBA00022692"/>
    </source>
</evidence>
<feature type="transmembrane region" description="Helical" evidence="6">
    <location>
        <begin position="28"/>
        <end position="49"/>
    </location>
</feature>
<dbReference type="GO" id="GO:0016020">
    <property type="term" value="C:membrane"/>
    <property type="evidence" value="ECO:0007669"/>
    <property type="project" value="UniProtKB-SubCell"/>
</dbReference>
<feature type="transmembrane region" description="Helical" evidence="6">
    <location>
        <begin position="69"/>
        <end position="96"/>
    </location>
</feature>
<feature type="transmembrane region" description="Helical" evidence="6">
    <location>
        <begin position="334"/>
        <end position="354"/>
    </location>
</feature>
<dbReference type="Gene3D" id="1.20.1250.20">
    <property type="entry name" value="MFS general substrate transporter like domains"/>
    <property type="match status" value="2"/>
</dbReference>
<sequence>MAPSATDIDYNVINPSNKWRMLRVQWRYGLWALWTSIGSMMLGFDYVIGSQLAALSEFQKFFGVQQPDGSWIIPATYLSAWGAIGLGCDVVASWLAAPLLEKYGRKPLILFSALVSVVAIILQQLATNWRVHLAGRAVNVNTSIIWGQMLVVIVARATSSLDTKWQWWIPIICMYIYPLMLVVVWPFFPESPYWLVREERCEDARKSLQRMYGFDSPDFYDIELRRLQEDVRLCEEMTGTSKSSKLIFGFLPSPTAELQCFDKQNRKRTLTAICAASSQQVIGAAFVIGNATYFLELIGVKQYFDASVVLYVIMLLSSAAAFPLSEVVGRRTLIVPSQFLLCFFLLLIGIMGCIPNQAKAGWAIVVFIYLWAIVYQVSIGATGFVLASEVATLRLRAVTQALVTMSNGVWGLIMQFTIPYMINPDAGHLGGKVGFIFFGLGIIVSVLGWFLYPETKGVRFEKLDELYAKGVKPRHFKKYENQTDIDNQIGSKQDELDVEAESRVEGTVDHEIKSE</sequence>
<dbReference type="Pfam" id="PF00083">
    <property type="entry name" value="Sugar_tr"/>
    <property type="match status" value="2"/>
</dbReference>
<keyword evidence="8" id="KW-1185">Reference proteome</keyword>
<dbReference type="InterPro" id="IPR005828">
    <property type="entry name" value="MFS_sugar_transport-like"/>
</dbReference>
<comment type="caution">
    <text evidence="7">The sequence shown here is derived from an EMBL/GenBank/DDBJ whole genome shotgun (WGS) entry which is preliminary data.</text>
</comment>
<reference evidence="7" key="1">
    <citation type="submission" date="2023-01" db="EMBL/GenBank/DDBJ databases">
        <title>The growth and conidiation of Purpureocillium lavendulum are regulated by nitrogen source and histone H3K14 acetylation.</title>
        <authorList>
            <person name="Tang P."/>
            <person name="Han J."/>
            <person name="Zhang C."/>
            <person name="Tang P."/>
            <person name="Qi F."/>
            <person name="Zhang K."/>
            <person name="Liang L."/>
        </authorList>
    </citation>
    <scope>NUCLEOTIDE SEQUENCE</scope>
    <source>
        <strain evidence="7">YMF1.00683</strain>
    </source>
</reference>
<organism evidence="7 8">
    <name type="scientific">Purpureocillium lavendulum</name>
    <dbReference type="NCBI Taxonomy" id="1247861"/>
    <lineage>
        <taxon>Eukaryota</taxon>
        <taxon>Fungi</taxon>
        <taxon>Dikarya</taxon>
        <taxon>Ascomycota</taxon>
        <taxon>Pezizomycotina</taxon>
        <taxon>Sordariomycetes</taxon>
        <taxon>Hypocreomycetidae</taxon>
        <taxon>Hypocreales</taxon>
        <taxon>Ophiocordycipitaceae</taxon>
        <taxon>Purpureocillium</taxon>
    </lineage>
</organism>
<protein>
    <submittedName>
        <fullName evidence="7">MFS transporter</fullName>
    </submittedName>
</protein>
<dbReference type="PANTHER" id="PTHR48022:SF15">
    <property type="entry name" value="ALPHA-GLUCOSIDE TRANSPORTER, PUTATIVE (AFU_ORTHOLOGUE AFUA_5G00500)-RELATED"/>
    <property type="match status" value="1"/>
</dbReference>
<feature type="region of interest" description="Disordered" evidence="5">
    <location>
        <begin position="490"/>
        <end position="515"/>
    </location>
</feature>
<accession>A0AB34FU01</accession>
<dbReference type="InterPro" id="IPR036259">
    <property type="entry name" value="MFS_trans_sf"/>
</dbReference>
<proteinExistence type="predicted"/>
<keyword evidence="4 6" id="KW-0472">Membrane</keyword>